<name>A0A7Z2JEA9_9BURK</name>
<dbReference type="KEGG" id="pacs:FAZ98_02840"/>
<dbReference type="Pfam" id="PF01243">
    <property type="entry name" value="PNPOx_N"/>
    <property type="match status" value="1"/>
</dbReference>
<reference evidence="3 4" key="1">
    <citation type="submission" date="2019-12" db="EMBL/GenBank/DDBJ databases">
        <title>Paraburkholderia acidiphila 7Q-K02 sp. nov and Paraburkholderia acidisoli DHF22 sp. nov., two strains isolated from forest soil.</title>
        <authorList>
            <person name="Gao Z."/>
            <person name="Qiu L."/>
        </authorList>
    </citation>
    <scope>NUCLEOTIDE SEQUENCE [LARGE SCALE GENOMIC DNA]</scope>
    <source>
        <strain evidence="3 4">DHF22</strain>
    </source>
</reference>
<accession>A0A7Z2JEA9</accession>
<protein>
    <submittedName>
        <fullName evidence="3">Pyridoxamine 5'-phosphate oxidase</fullName>
    </submittedName>
</protein>
<dbReference type="AlphaFoldDB" id="A0A7Z2JEA9"/>
<keyword evidence="4" id="KW-1185">Reference proteome</keyword>
<gene>
    <name evidence="3" type="ORF">FAZ98_02840</name>
</gene>
<dbReference type="InterPro" id="IPR012349">
    <property type="entry name" value="Split_barrel_FMN-bd"/>
</dbReference>
<dbReference type="PANTHER" id="PTHR42815">
    <property type="entry name" value="FAD-BINDING, PUTATIVE (AFU_ORTHOLOGUE AFUA_6G07600)-RELATED"/>
    <property type="match status" value="1"/>
</dbReference>
<evidence type="ECO:0000259" key="2">
    <source>
        <dbReference type="Pfam" id="PF01243"/>
    </source>
</evidence>
<dbReference type="RefSeq" id="WP_158948590.1">
    <property type="nucleotide sequence ID" value="NZ_CP046913.1"/>
</dbReference>
<feature type="coiled-coil region" evidence="1">
    <location>
        <begin position="182"/>
        <end position="209"/>
    </location>
</feature>
<evidence type="ECO:0000256" key="1">
    <source>
        <dbReference type="SAM" id="Coils"/>
    </source>
</evidence>
<evidence type="ECO:0000313" key="4">
    <source>
        <dbReference type="Proteomes" id="UP000433577"/>
    </source>
</evidence>
<sequence length="215" mass="24155">MNSSPDWPTRRYPSDVAFSPAVKAMQTRFGSRELYGRVEREHGWGVALEPDIEAFVEAQISAFLATASADGQPYVQHRGGAPGFLRVLDDRTIAFADFIGNQQYITLGNLSENPRAQLFLIDYARRRRVKIWGRARVVDDDPELIDRLMAPGYKARAERAIVFTVDAWDLNCPQHIPQRFEAADVKAALDERDARIRELEAEVARLKAVGEPASA</sequence>
<dbReference type="OrthoDB" id="544091at2"/>
<dbReference type="SUPFAM" id="SSF50475">
    <property type="entry name" value="FMN-binding split barrel"/>
    <property type="match status" value="1"/>
</dbReference>
<feature type="domain" description="Pyridoxamine 5'-phosphate oxidase N-terminal" evidence="2">
    <location>
        <begin position="49"/>
        <end position="155"/>
    </location>
</feature>
<dbReference type="PANTHER" id="PTHR42815:SF2">
    <property type="entry name" value="FAD-BINDING, PUTATIVE (AFU_ORTHOLOGUE AFUA_6G07600)-RELATED"/>
    <property type="match status" value="1"/>
</dbReference>
<dbReference type="Proteomes" id="UP000433577">
    <property type="component" value="Chromosome 1"/>
</dbReference>
<dbReference type="InterPro" id="IPR011576">
    <property type="entry name" value="Pyridox_Oxase_N"/>
</dbReference>
<dbReference type="EMBL" id="CP046913">
    <property type="protein sequence ID" value="QGZ60758.1"/>
    <property type="molecule type" value="Genomic_DNA"/>
</dbReference>
<organism evidence="3 4">
    <name type="scientific">Paraburkholderia acidisoli</name>
    <dbReference type="NCBI Taxonomy" id="2571748"/>
    <lineage>
        <taxon>Bacteria</taxon>
        <taxon>Pseudomonadati</taxon>
        <taxon>Pseudomonadota</taxon>
        <taxon>Betaproteobacteria</taxon>
        <taxon>Burkholderiales</taxon>
        <taxon>Burkholderiaceae</taxon>
        <taxon>Paraburkholderia</taxon>
    </lineage>
</organism>
<dbReference type="Gene3D" id="2.30.110.10">
    <property type="entry name" value="Electron Transport, Fmn-binding Protein, Chain A"/>
    <property type="match status" value="1"/>
</dbReference>
<keyword evidence="1" id="KW-0175">Coiled coil</keyword>
<proteinExistence type="predicted"/>
<evidence type="ECO:0000313" key="3">
    <source>
        <dbReference type="EMBL" id="QGZ60758.1"/>
    </source>
</evidence>